<comment type="similarity">
    <text evidence="2">Belongs to the UPF0754 family.</text>
</comment>
<feature type="transmembrane region" description="Helical" evidence="6">
    <location>
        <begin position="6"/>
        <end position="30"/>
    </location>
</feature>
<dbReference type="InterPro" id="IPR007383">
    <property type="entry name" value="DUF445"/>
</dbReference>
<dbReference type="AlphaFoldDB" id="A0A838CR26"/>
<dbReference type="PANTHER" id="PTHR35791">
    <property type="entry name" value="UPF0754 MEMBRANE PROTEIN YHEB"/>
    <property type="match status" value="1"/>
</dbReference>
<comment type="subcellular location">
    <subcellularLocation>
        <location evidence="1">Cell membrane</location>
    </subcellularLocation>
</comment>
<feature type="transmembrane region" description="Helical" evidence="6">
    <location>
        <begin position="355"/>
        <end position="377"/>
    </location>
</feature>
<comment type="caution">
    <text evidence="7">The sequence shown here is derived from an EMBL/GenBank/DDBJ whole genome shotgun (WGS) entry which is preliminary data.</text>
</comment>
<dbReference type="PIRSF" id="PIRSF032178">
    <property type="entry name" value="UCP032178"/>
    <property type="match status" value="1"/>
</dbReference>
<keyword evidence="8" id="KW-1185">Reference proteome</keyword>
<keyword evidence="4 6" id="KW-1133">Transmembrane helix</keyword>
<organism evidence="7 8">
    <name type="scientific">Halobacillus locisalis</name>
    <dbReference type="NCBI Taxonomy" id="220753"/>
    <lineage>
        <taxon>Bacteria</taxon>
        <taxon>Bacillati</taxon>
        <taxon>Bacillota</taxon>
        <taxon>Bacilli</taxon>
        <taxon>Bacillales</taxon>
        <taxon>Bacillaceae</taxon>
        <taxon>Halobacillus</taxon>
    </lineage>
</organism>
<evidence type="ECO:0000256" key="4">
    <source>
        <dbReference type="ARBA" id="ARBA00022989"/>
    </source>
</evidence>
<evidence type="ECO:0000256" key="6">
    <source>
        <dbReference type="SAM" id="Phobius"/>
    </source>
</evidence>
<gene>
    <name evidence="7" type="ORF">H0266_06625</name>
</gene>
<evidence type="ECO:0000256" key="1">
    <source>
        <dbReference type="ARBA" id="ARBA00004236"/>
    </source>
</evidence>
<protein>
    <submittedName>
        <fullName evidence="7">DUF445 family protein</fullName>
    </submittedName>
</protein>
<dbReference type="Pfam" id="PF04286">
    <property type="entry name" value="DUF445"/>
    <property type="match status" value="1"/>
</dbReference>
<dbReference type="GO" id="GO:0005886">
    <property type="term" value="C:plasma membrane"/>
    <property type="evidence" value="ECO:0007669"/>
    <property type="project" value="UniProtKB-SubCell"/>
</dbReference>
<sequence length="378" mass="42876">MNSFVLILIMIGLGAIIGGVTNSLAIKMLFRPYRPIYLGKFKLPLTPGLIPKRQEELAQQLGKMVVEHLLTADGLRRKLEGPVFQNQMTTWAQNEAGKLMEKPTALHQVLERVGVNTSAGDVESRLVDWIEKRYHHVMNDYRDQPLKDLLSDEWKVKVDEGTDQAATYIQSSVTDYLKSAEGKEKVVNLIENYLENQGFFGSMISSFMGSESLADRVYPAILTYVQKAETNEWLKDMLHTEIRKMMEQPVRVFEDKIGPDTIGHILAESVAKSMPIEEWMERSVKDWTKPFQDKVIQEFVPMLVVKGIGWLSDQIEGLMESMHLSEIVQEEVNAFQLDRLEDMVLGISRREFKMITYLGALLGGAIGLLQGMIVILLG</sequence>
<evidence type="ECO:0000256" key="3">
    <source>
        <dbReference type="ARBA" id="ARBA00022692"/>
    </source>
</evidence>
<dbReference type="Proteomes" id="UP000571017">
    <property type="component" value="Unassembled WGS sequence"/>
</dbReference>
<keyword evidence="3 6" id="KW-0812">Transmembrane</keyword>
<evidence type="ECO:0000256" key="2">
    <source>
        <dbReference type="ARBA" id="ARBA00008053"/>
    </source>
</evidence>
<accession>A0A838CR26</accession>
<dbReference type="EMBL" id="JACEFG010000001">
    <property type="protein sequence ID" value="MBA2174582.1"/>
    <property type="molecule type" value="Genomic_DNA"/>
</dbReference>
<dbReference type="PANTHER" id="PTHR35791:SF1">
    <property type="entry name" value="UPF0754 MEMBRANE PROTEIN YHEB"/>
    <property type="match status" value="1"/>
</dbReference>
<name>A0A838CR26_9BACI</name>
<evidence type="ECO:0000313" key="8">
    <source>
        <dbReference type="Proteomes" id="UP000571017"/>
    </source>
</evidence>
<dbReference type="RefSeq" id="WP_181471571.1">
    <property type="nucleotide sequence ID" value="NZ_JACEFG010000001.1"/>
</dbReference>
<reference evidence="7 8" key="1">
    <citation type="journal article" date="2004" name="Extremophiles">
        <title>Halobacillus locisalis sp. nov., a halophilic bacterium isolated from a marine solar saltern of the Yellow Sea in Korea.</title>
        <authorList>
            <person name="Yoon J.H."/>
            <person name="Kang K.H."/>
            <person name="Oh T.K."/>
            <person name="Park Y.H."/>
        </authorList>
    </citation>
    <scope>NUCLEOTIDE SEQUENCE [LARGE SCALE GENOMIC DNA]</scope>
    <source>
        <strain evidence="7 8">KCTC 3788</strain>
    </source>
</reference>
<keyword evidence="5 6" id="KW-0472">Membrane</keyword>
<evidence type="ECO:0000313" key="7">
    <source>
        <dbReference type="EMBL" id="MBA2174582.1"/>
    </source>
</evidence>
<dbReference type="InterPro" id="IPR016991">
    <property type="entry name" value="UCP032178"/>
</dbReference>
<evidence type="ECO:0000256" key="5">
    <source>
        <dbReference type="ARBA" id="ARBA00023136"/>
    </source>
</evidence>
<proteinExistence type="inferred from homology"/>